<evidence type="ECO:0008006" key="3">
    <source>
        <dbReference type="Google" id="ProtNLM"/>
    </source>
</evidence>
<keyword evidence="2" id="KW-1185">Reference proteome</keyword>
<proteinExistence type="predicted"/>
<dbReference type="RefSeq" id="WP_271418557.1">
    <property type="nucleotide sequence ID" value="NZ_CP115668.1"/>
</dbReference>
<dbReference type="Proteomes" id="UP001212097">
    <property type="component" value="Chromosome"/>
</dbReference>
<reference evidence="1 2" key="2">
    <citation type="submission" date="2023-06" db="EMBL/GenBank/DDBJ databases">
        <title>The Gram-positive Non-spore-bearing Anaerobic Bacilli of Human Feces.</title>
        <authorList>
            <person name="Eggerth A.H."/>
        </authorList>
    </citation>
    <scope>NUCLEOTIDE SEQUENCE [LARGE SCALE GENOMIC DNA]</scope>
    <source>
        <strain evidence="1 2">CBA3108</strain>
    </source>
</reference>
<accession>A0ABY7QZB8</accession>
<evidence type="ECO:0000313" key="1">
    <source>
        <dbReference type="EMBL" id="WCC80376.1"/>
    </source>
</evidence>
<name>A0ABY7QZB8_9ACTN</name>
<protein>
    <recommendedName>
        <fullName evidence="3">Antitoxin</fullName>
    </recommendedName>
</protein>
<sequence>MRTTLTLDPDVTELLEREMAERHVSFKRVVNDALRRGLGSTQNVDFTFPSFNLGAARVDLTHAARLAAELEDDALAEKLSQGR</sequence>
<reference evidence="1 2" key="1">
    <citation type="submission" date="2023-01" db="EMBL/GenBank/DDBJ databases">
        <authorList>
            <person name="Lee S.H."/>
            <person name="Jung H.S."/>
            <person name="Yun J.U."/>
        </authorList>
    </citation>
    <scope>NUCLEOTIDE SEQUENCE [LARGE SCALE GENOMIC DNA]</scope>
    <source>
        <strain evidence="1 2">CBA3108</strain>
    </source>
</reference>
<organism evidence="1 2">
    <name type="scientific">Cutibacterium equinum</name>
    <dbReference type="NCBI Taxonomy" id="3016342"/>
    <lineage>
        <taxon>Bacteria</taxon>
        <taxon>Bacillati</taxon>
        <taxon>Actinomycetota</taxon>
        <taxon>Actinomycetes</taxon>
        <taxon>Propionibacteriales</taxon>
        <taxon>Propionibacteriaceae</taxon>
        <taxon>Cutibacterium</taxon>
    </lineage>
</organism>
<dbReference type="EMBL" id="CP115668">
    <property type="protein sequence ID" value="WCC80376.1"/>
    <property type="molecule type" value="Genomic_DNA"/>
</dbReference>
<gene>
    <name evidence="1" type="ORF">O6R08_02250</name>
</gene>
<evidence type="ECO:0000313" key="2">
    <source>
        <dbReference type="Proteomes" id="UP001212097"/>
    </source>
</evidence>